<reference evidence="5 6" key="1">
    <citation type="submission" date="2015-11" db="EMBL/GenBank/DDBJ databases">
        <title>Expanding the genomic diversity of Burkholderia species for the development of highly accurate diagnostics.</title>
        <authorList>
            <person name="Sahl J."/>
            <person name="Keim P."/>
            <person name="Wagner D."/>
        </authorList>
    </citation>
    <scope>NUCLEOTIDE SEQUENCE [LARGE SCALE GENOMIC DNA]</scope>
    <source>
        <strain evidence="5 6">TSV85</strain>
    </source>
</reference>
<organism evidence="5 6">
    <name type="scientific">Burkholderia singularis</name>
    <dbReference type="NCBI Taxonomy" id="1503053"/>
    <lineage>
        <taxon>Bacteria</taxon>
        <taxon>Pseudomonadati</taxon>
        <taxon>Pseudomonadota</taxon>
        <taxon>Betaproteobacteria</taxon>
        <taxon>Burkholderiales</taxon>
        <taxon>Burkholderiaceae</taxon>
        <taxon>Burkholderia</taxon>
        <taxon>pseudomallei group</taxon>
    </lineage>
</organism>
<dbReference type="Gene3D" id="1.10.287.130">
    <property type="match status" value="1"/>
</dbReference>
<proteinExistence type="predicted"/>
<evidence type="ECO:0000313" key="6">
    <source>
        <dbReference type="Proteomes" id="UP000062788"/>
    </source>
</evidence>
<dbReference type="EMBL" id="LOWA01000018">
    <property type="protein sequence ID" value="KVE28769.1"/>
    <property type="molecule type" value="Genomic_DNA"/>
</dbReference>
<keyword evidence="5" id="KW-0418">Kinase</keyword>
<dbReference type="SMART" id="SM00388">
    <property type="entry name" value="HisKA"/>
    <property type="match status" value="1"/>
</dbReference>
<dbReference type="SUPFAM" id="SSF47384">
    <property type="entry name" value="Homodimeric domain of signal transducing histidine kinase"/>
    <property type="match status" value="1"/>
</dbReference>
<sequence length="262" mass="27807">MTPSVVDPAKPGAALLHERAARFAAEVALFVRDHALSIASHDLRSPLNAMQSWAYVLERRLAPGDDSLQRALAGIRAGIEQQTALLETIVDAPRAETRTLALKRASTPIAALVDECVALARAALGDARGTAIVIASRVQPDKALDCDRERIAQALWTMLTFAIDASAAGGEVTLAWETGADVMRFAVTFAAQPHALTDATLPHAFEAFARRDALAERHGKRPAAVFALCDRVARAHGGAFASDALANSMQTSIALTLPAPYK</sequence>
<keyword evidence="6" id="KW-1185">Reference proteome</keyword>
<dbReference type="PROSITE" id="PS50109">
    <property type="entry name" value="HIS_KIN"/>
    <property type="match status" value="1"/>
</dbReference>
<dbReference type="AlphaFoldDB" id="A0A103E5I9"/>
<dbReference type="EC" id="2.7.13.3" evidence="2"/>
<dbReference type="InterPro" id="IPR036097">
    <property type="entry name" value="HisK_dim/P_sf"/>
</dbReference>
<comment type="caution">
    <text evidence="5">The sequence shown here is derived from an EMBL/GenBank/DDBJ whole genome shotgun (WGS) entry which is preliminary data.</text>
</comment>
<dbReference type="Pfam" id="PF00512">
    <property type="entry name" value="HisKA"/>
    <property type="match status" value="1"/>
</dbReference>
<dbReference type="InterPro" id="IPR036890">
    <property type="entry name" value="HATPase_C_sf"/>
</dbReference>
<dbReference type="PANTHER" id="PTHR43547:SF2">
    <property type="entry name" value="HYBRID SIGNAL TRANSDUCTION HISTIDINE KINASE C"/>
    <property type="match status" value="1"/>
</dbReference>
<dbReference type="InterPro" id="IPR003661">
    <property type="entry name" value="HisK_dim/P_dom"/>
</dbReference>
<comment type="catalytic activity">
    <reaction evidence="1">
        <text>ATP + protein L-histidine = ADP + protein N-phospho-L-histidine.</text>
        <dbReference type="EC" id="2.7.13.3"/>
    </reaction>
</comment>
<dbReference type="InterPro" id="IPR005467">
    <property type="entry name" value="His_kinase_dom"/>
</dbReference>
<dbReference type="Gene3D" id="3.30.565.10">
    <property type="entry name" value="Histidine kinase-like ATPase, C-terminal domain"/>
    <property type="match status" value="1"/>
</dbReference>
<evidence type="ECO:0000256" key="1">
    <source>
        <dbReference type="ARBA" id="ARBA00000085"/>
    </source>
</evidence>
<keyword evidence="5" id="KW-0808">Transferase</keyword>
<evidence type="ECO:0000256" key="2">
    <source>
        <dbReference type="ARBA" id="ARBA00012438"/>
    </source>
</evidence>
<feature type="domain" description="Histidine kinase" evidence="4">
    <location>
        <begin position="38"/>
        <end position="261"/>
    </location>
</feature>
<dbReference type="OrthoDB" id="8971121at2"/>
<accession>A0A103E5I9</accession>
<dbReference type="Proteomes" id="UP000062788">
    <property type="component" value="Unassembled WGS sequence"/>
</dbReference>
<dbReference type="SUPFAM" id="SSF55874">
    <property type="entry name" value="ATPase domain of HSP90 chaperone/DNA topoisomerase II/histidine kinase"/>
    <property type="match status" value="1"/>
</dbReference>
<dbReference type="RefSeq" id="WP_059515162.1">
    <property type="nucleotide sequence ID" value="NZ_LOWA01000018.1"/>
</dbReference>
<dbReference type="PANTHER" id="PTHR43547">
    <property type="entry name" value="TWO-COMPONENT HISTIDINE KINASE"/>
    <property type="match status" value="1"/>
</dbReference>
<evidence type="ECO:0000259" key="4">
    <source>
        <dbReference type="PROSITE" id="PS50109"/>
    </source>
</evidence>
<evidence type="ECO:0000313" key="5">
    <source>
        <dbReference type="EMBL" id="KVE28769.1"/>
    </source>
</evidence>
<gene>
    <name evidence="5" type="ORF">WS67_08650</name>
</gene>
<protein>
    <recommendedName>
        <fullName evidence="2">histidine kinase</fullName>
        <ecNumber evidence="2">2.7.13.3</ecNumber>
    </recommendedName>
</protein>
<dbReference type="GO" id="GO:0000155">
    <property type="term" value="F:phosphorelay sensor kinase activity"/>
    <property type="evidence" value="ECO:0007669"/>
    <property type="project" value="InterPro"/>
</dbReference>
<name>A0A103E5I9_9BURK</name>
<dbReference type="CDD" id="cd00082">
    <property type="entry name" value="HisKA"/>
    <property type="match status" value="1"/>
</dbReference>
<evidence type="ECO:0000256" key="3">
    <source>
        <dbReference type="ARBA" id="ARBA00022553"/>
    </source>
</evidence>
<keyword evidence="3" id="KW-0597">Phosphoprotein</keyword>